<evidence type="ECO:0000313" key="2">
    <source>
        <dbReference type="Proteomes" id="UP001054945"/>
    </source>
</evidence>
<comment type="caution">
    <text evidence="1">The sequence shown here is derived from an EMBL/GenBank/DDBJ whole genome shotgun (WGS) entry which is preliminary data.</text>
</comment>
<dbReference type="Proteomes" id="UP001054945">
    <property type="component" value="Unassembled WGS sequence"/>
</dbReference>
<reference evidence="1 2" key="1">
    <citation type="submission" date="2021-06" db="EMBL/GenBank/DDBJ databases">
        <title>Caerostris extrusa draft genome.</title>
        <authorList>
            <person name="Kono N."/>
            <person name="Arakawa K."/>
        </authorList>
    </citation>
    <scope>NUCLEOTIDE SEQUENCE [LARGE SCALE GENOMIC DNA]</scope>
</reference>
<accession>A0AAV4WG35</accession>
<protein>
    <submittedName>
        <fullName evidence="1">Uncharacterized protein</fullName>
    </submittedName>
</protein>
<gene>
    <name evidence="1" type="ORF">CEXT_602481</name>
</gene>
<name>A0AAV4WG35_CAEEX</name>
<proteinExistence type="predicted"/>
<dbReference type="AlphaFoldDB" id="A0AAV4WG35"/>
<organism evidence="1 2">
    <name type="scientific">Caerostris extrusa</name>
    <name type="common">Bark spider</name>
    <name type="synonym">Caerostris bankana</name>
    <dbReference type="NCBI Taxonomy" id="172846"/>
    <lineage>
        <taxon>Eukaryota</taxon>
        <taxon>Metazoa</taxon>
        <taxon>Ecdysozoa</taxon>
        <taxon>Arthropoda</taxon>
        <taxon>Chelicerata</taxon>
        <taxon>Arachnida</taxon>
        <taxon>Araneae</taxon>
        <taxon>Araneomorphae</taxon>
        <taxon>Entelegynae</taxon>
        <taxon>Araneoidea</taxon>
        <taxon>Araneidae</taxon>
        <taxon>Caerostris</taxon>
    </lineage>
</organism>
<keyword evidence="2" id="KW-1185">Reference proteome</keyword>
<sequence>MMADSHITLNGVRMRDSRCEKNYHHYLNQNRTCWRHCNLDRTAWTVSSRKKFTPSFHLPQPKGFINSHIPGMDTRTIEFRIKSFSGGVQCAVLYINLDGCYRSFIKSFLQKLY</sequence>
<dbReference type="EMBL" id="BPLR01016135">
    <property type="protein sequence ID" value="GIY81491.1"/>
    <property type="molecule type" value="Genomic_DNA"/>
</dbReference>
<evidence type="ECO:0000313" key="1">
    <source>
        <dbReference type="EMBL" id="GIY81491.1"/>
    </source>
</evidence>